<name>A0A2N6NPB9_BEABA</name>
<sequence>MGTYDVLPASMKIDLIDGEAIHKLYLESTAALRQGGIVPSDFNMAIDQTFSGRDSLQLSEAERGILRWMFGAPQVSDRRRKS</sequence>
<comment type="caution">
    <text evidence="1">The sequence shown here is derived from an EMBL/GenBank/DDBJ whole genome shotgun (WGS) entry which is preliminary data.</text>
</comment>
<protein>
    <submittedName>
        <fullName evidence="1">Uncharacterized protein</fullName>
    </submittedName>
</protein>
<evidence type="ECO:0000313" key="1">
    <source>
        <dbReference type="EMBL" id="PMB69122.1"/>
    </source>
</evidence>
<evidence type="ECO:0000313" key="2">
    <source>
        <dbReference type="Proteomes" id="UP000235728"/>
    </source>
</evidence>
<reference evidence="1 2" key="1">
    <citation type="journal article" date="2016" name="Appl. Microbiol. Biotechnol.">
        <title>Characterization of T-DNA insertion mutants with decreased virulence in the entomopathogenic fungus Beauveria bassiana JEF-007.</title>
        <authorList>
            <person name="Kim S."/>
            <person name="Lee S.J."/>
            <person name="Nai Y.S."/>
            <person name="Yu J.S."/>
            <person name="Lee M.R."/>
            <person name="Yang Y.T."/>
            <person name="Kim J.S."/>
        </authorList>
    </citation>
    <scope>NUCLEOTIDE SEQUENCE [LARGE SCALE GENOMIC DNA]</scope>
    <source>
        <strain evidence="1 2">JEF-007</strain>
    </source>
</reference>
<gene>
    <name evidence="1" type="ORF">BM221_005708</name>
</gene>
<proteinExistence type="predicted"/>
<accession>A0A2N6NPB9</accession>
<organism evidence="1 2">
    <name type="scientific">Beauveria bassiana</name>
    <name type="common">White muscardine disease fungus</name>
    <name type="synonym">Tritirachium shiotae</name>
    <dbReference type="NCBI Taxonomy" id="176275"/>
    <lineage>
        <taxon>Eukaryota</taxon>
        <taxon>Fungi</taxon>
        <taxon>Dikarya</taxon>
        <taxon>Ascomycota</taxon>
        <taxon>Pezizomycotina</taxon>
        <taxon>Sordariomycetes</taxon>
        <taxon>Hypocreomycetidae</taxon>
        <taxon>Hypocreales</taxon>
        <taxon>Cordycipitaceae</taxon>
        <taxon>Beauveria</taxon>
    </lineage>
</organism>
<dbReference type="Proteomes" id="UP000235728">
    <property type="component" value="Unassembled WGS sequence"/>
</dbReference>
<dbReference type="EMBL" id="MRVG01000005">
    <property type="protein sequence ID" value="PMB69122.1"/>
    <property type="molecule type" value="Genomic_DNA"/>
</dbReference>
<dbReference type="AlphaFoldDB" id="A0A2N6NPB9"/>